<proteinExistence type="predicted"/>
<feature type="region of interest" description="Disordered" evidence="1">
    <location>
        <begin position="215"/>
        <end position="235"/>
    </location>
</feature>
<dbReference type="InterPro" id="IPR001932">
    <property type="entry name" value="PPM-type_phosphatase-like_dom"/>
</dbReference>
<evidence type="ECO:0000259" key="2">
    <source>
        <dbReference type="Pfam" id="PF13672"/>
    </source>
</evidence>
<dbReference type="SUPFAM" id="SSF81606">
    <property type="entry name" value="PP2C-like"/>
    <property type="match status" value="1"/>
</dbReference>
<organism evidence="3 4">
    <name type="scientific">Abditibacterium utsteinense</name>
    <dbReference type="NCBI Taxonomy" id="1960156"/>
    <lineage>
        <taxon>Bacteria</taxon>
        <taxon>Pseudomonadati</taxon>
        <taxon>Abditibacteriota</taxon>
        <taxon>Abditibacteriia</taxon>
        <taxon>Abditibacteriales</taxon>
        <taxon>Abditibacteriaceae</taxon>
        <taxon>Abditibacterium</taxon>
    </lineage>
</organism>
<feature type="compositionally biased region" description="Polar residues" evidence="1">
    <location>
        <begin position="1"/>
        <end position="15"/>
    </location>
</feature>
<evidence type="ECO:0000256" key="1">
    <source>
        <dbReference type="SAM" id="MobiDB-lite"/>
    </source>
</evidence>
<accession>A0A2S8SS01</accession>
<feature type="domain" description="PPM-type phosphatase" evidence="2">
    <location>
        <begin position="247"/>
        <end position="470"/>
    </location>
</feature>
<evidence type="ECO:0000313" key="3">
    <source>
        <dbReference type="EMBL" id="PQV63581.1"/>
    </source>
</evidence>
<dbReference type="EMBL" id="NIGF01000010">
    <property type="protein sequence ID" value="PQV63581.1"/>
    <property type="molecule type" value="Genomic_DNA"/>
</dbReference>
<dbReference type="InParanoid" id="A0A2S8SS01"/>
<evidence type="ECO:0000313" key="4">
    <source>
        <dbReference type="Proteomes" id="UP000237684"/>
    </source>
</evidence>
<dbReference type="InterPro" id="IPR036457">
    <property type="entry name" value="PPM-type-like_dom_sf"/>
</dbReference>
<dbReference type="Gene3D" id="3.60.40.10">
    <property type="entry name" value="PPM-type phosphatase domain"/>
    <property type="match status" value="1"/>
</dbReference>
<dbReference type="RefSeq" id="WP_105484004.1">
    <property type="nucleotide sequence ID" value="NZ_NIGF01000010.1"/>
</dbReference>
<dbReference type="Proteomes" id="UP000237684">
    <property type="component" value="Unassembled WGS sequence"/>
</dbReference>
<keyword evidence="4" id="KW-1185">Reference proteome</keyword>
<sequence length="518" mass="55391">MNSSPSASNENSDVSASEAPVPKVESPTDQQLAEADLAAETPKTLLLKRGNSPLFVPATLPEEVDESAPQSATSGSPVEVKPVEAETVPSIVVKTAPLPEPTSPEPTSPQSTFPQSTFPTVDFFPPGNAIYQASVTLELRCTLPESTVTESTLPKASIRYALDAQDVAENGLLYDPAQKIFLTQSTSVAARAWVDEQSGPLSVARFEIAQPGWQKLEPTDQSDPTTHEAQDEATLEGPWRLAAASVRGKLHAHRAGWREDAFRHGLANAADGAYSVVVVSDGAGSAPLSRVGSNLLCQTVLDFLRPALEKSAPLSSDSKELAERDLPLLRGLLVESARLGLQKMREEAAHRSRPLSDFASTLLILVRREWNGQQLCAALQSGDGGIALWNDDDTLTLLGAADHGEHSSETRFLTSSGMEDELAARVKFSIRPNLRATAVMTDGVADDFFPETVRFPELFQSVLPLFAENNAPSAGSSSAALLQWINYEKKGSSDDRALVVSWRVADPASVSSSKAEGN</sequence>
<feature type="region of interest" description="Disordered" evidence="1">
    <location>
        <begin position="1"/>
        <end position="80"/>
    </location>
</feature>
<gene>
    <name evidence="3" type="ORF">B1R32_11044</name>
</gene>
<protein>
    <submittedName>
        <fullName evidence="3">Protein phosphatase 2C</fullName>
    </submittedName>
</protein>
<comment type="caution">
    <text evidence="3">The sequence shown here is derived from an EMBL/GenBank/DDBJ whole genome shotgun (WGS) entry which is preliminary data.</text>
</comment>
<dbReference type="OrthoDB" id="963478at2"/>
<dbReference type="Pfam" id="PF13672">
    <property type="entry name" value="PP2C_2"/>
    <property type="match status" value="1"/>
</dbReference>
<dbReference type="AlphaFoldDB" id="A0A2S8SS01"/>
<reference evidence="3 4" key="1">
    <citation type="journal article" date="2018" name="Syst. Appl. Microbiol.">
        <title>Abditibacterium utsteinense sp. nov., the first cultivated member of candidate phylum FBP, isolated from ice-free Antarctic soil samples.</title>
        <authorList>
            <person name="Tahon G."/>
            <person name="Tytgat B."/>
            <person name="Lebbe L."/>
            <person name="Carlier A."/>
            <person name="Willems A."/>
        </authorList>
    </citation>
    <scope>NUCLEOTIDE SEQUENCE [LARGE SCALE GENOMIC DNA]</scope>
    <source>
        <strain evidence="3 4">LMG 29911</strain>
    </source>
</reference>
<name>A0A2S8SS01_9BACT</name>